<dbReference type="PANTHER" id="PTHR46018">
    <property type="entry name" value="ZINC PHOSPHODIESTERASE ELAC PROTEIN 1"/>
    <property type="match status" value="1"/>
</dbReference>
<comment type="caution">
    <text evidence="4">The sequence shown here is derived from an EMBL/GenBank/DDBJ whole genome shotgun (WGS) entry which is preliminary data.</text>
</comment>
<gene>
    <name evidence="4" type="ORF">EVB03_04730</name>
</gene>
<evidence type="ECO:0000313" key="4">
    <source>
        <dbReference type="EMBL" id="RZO20227.1"/>
    </source>
</evidence>
<dbReference type="Proteomes" id="UP000315889">
    <property type="component" value="Unassembled WGS sequence"/>
</dbReference>
<feature type="domain" description="Metallo-beta-lactamase" evidence="3">
    <location>
        <begin position="84"/>
        <end position="288"/>
    </location>
</feature>
<dbReference type="InterPro" id="IPR036866">
    <property type="entry name" value="RibonucZ/Hydroxyglut_hydro"/>
</dbReference>
<dbReference type="InterPro" id="IPR044094">
    <property type="entry name" value="AtsA-like_MBL-fold"/>
</dbReference>
<evidence type="ECO:0000256" key="2">
    <source>
        <dbReference type="SAM" id="Phobius"/>
    </source>
</evidence>
<protein>
    <submittedName>
        <fullName evidence="4">MBL fold metallo-hydrolase</fullName>
    </submittedName>
</protein>
<organism evidence="4 5">
    <name type="scientific">SAR92 clade bacterium</name>
    <dbReference type="NCBI Taxonomy" id="2315479"/>
    <lineage>
        <taxon>Bacteria</taxon>
        <taxon>Pseudomonadati</taxon>
        <taxon>Pseudomonadota</taxon>
        <taxon>Gammaproteobacteria</taxon>
        <taxon>Cellvibrionales</taxon>
        <taxon>Porticoccaceae</taxon>
        <taxon>SAR92 clade</taxon>
    </lineage>
</organism>
<name>A0A520MGA2_9GAMM</name>
<dbReference type="Pfam" id="PF00753">
    <property type="entry name" value="Lactamase_B"/>
    <property type="match status" value="1"/>
</dbReference>
<dbReference type="AlphaFoldDB" id="A0A520MGA2"/>
<sequence length="373" mass="40435">MSSSSQYSRHMLGKVMKLRTFYIFIILSIAVAVLGYLNRTEIILQLLPNAVTNVMESDKISDLGDGMHIVLCGAGGPMPSSNRSGPCVAVIADGKMFVVDAGTGGVRNLGRMRLNIGSVDGVFLTHFHSDHIDGLGELAMMRWVTGTHTQPLPVFGPKGVASVVNGFNLAYGQDAIYRNAHHGDAVAALSGKGMSPVSFEVPKNGTKLTVYDKDGLKVEMFSVNHEPIHPAVGYLFTYKGRTALISGDTTKNDNVELFSKNIDLLIHEALSPELLTIMSESADLAGNVSASKIFYDVLDYHTSPVEVAEIARDAKAKHLLYYHIVPPLDIPGLKTIWLKGVDQVFTDYTVGEDGTLFSLPENSQEIVEIQSIL</sequence>
<dbReference type="SUPFAM" id="SSF56281">
    <property type="entry name" value="Metallo-hydrolase/oxidoreductase"/>
    <property type="match status" value="1"/>
</dbReference>
<dbReference type="GO" id="GO:0042781">
    <property type="term" value="F:3'-tRNA processing endoribonuclease activity"/>
    <property type="evidence" value="ECO:0007669"/>
    <property type="project" value="TreeGrafter"/>
</dbReference>
<reference evidence="4 5" key="1">
    <citation type="submission" date="2019-02" db="EMBL/GenBank/DDBJ databases">
        <title>Prokaryotic population dynamics and viral predation in marine succession experiment using metagenomics: the confinement effect.</title>
        <authorList>
            <person name="Haro-Moreno J.M."/>
            <person name="Rodriguez-Valera F."/>
            <person name="Lopez-Perez M."/>
        </authorList>
    </citation>
    <scope>NUCLEOTIDE SEQUENCE [LARGE SCALE GENOMIC DNA]</scope>
    <source>
        <strain evidence="4">MED-G170</strain>
    </source>
</reference>
<dbReference type="PANTHER" id="PTHR46018:SF2">
    <property type="entry name" value="ZINC PHOSPHODIESTERASE ELAC PROTEIN 1"/>
    <property type="match status" value="1"/>
</dbReference>
<keyword evidence="2" id="KW-1133">Transmembrane helix</keyword>
<keyword evidence="2" id="KW-0472">Membrane</keyword>
<evidence type="ECO:0000259" key="3">
    <source>
        <dbReference type="SMART" id="SM00849"/>
    </source>
</evidence>
<keyword evidence="1 4" id="KW-0378">Hydrolase</keyword>
<dbReference type="EMBL" id="SHBP01000005">
    <property type="protein sequence ID" value="RZO20227.1"/>
    <property type="molecule type" value="Genomic_DNA"/>
</dbReference>
<feature type="transmembrane region" description="Helical" evidence="2">
    <location>
        <begin position="21"/>
        <end position="37"/>
    </location>
</feature>
<dbReference type="InterPro" id="IPR001279">
    <property type="entry name" value="Metallo-B-lactamas"/>
</dbReference>
<dbReference type="SMART" id="SM00849">
    <property type="entry name" value="Lactamase_B"/>
    <property type="match status" value="1"/>
</dbReference>
<evidence type="ECO:0000256" key="1">
    <source>
        <dbReference type="ARBA" id="ARBA00022801"/>
    </source>
</evidence>
<dbReference type="Gene3D" id="3.60.15.10">
    <property type="entry name" value="Ribonuclease Z/Hydroxyacylglutathione hydrolase-like"/>
    <property type="match status" value="1"/>
</dbReference>
<proteinExistence type="predicted"/>
<keyword evidence="2" id="KW-0812">Transmembrane</keyword>
<evidence type="ECO:0000313" key="5">
    <source>
        <dbReference type="Proteomes" id="UP000315889"/>
    </source>
</evidence>
<dbReference type="CDD" id="cd07719">
    <property type="entry name" value="arylsulfatase_AtsA-like_MBL-fold"/>
    <property type="match status" value="1"/>
</dbReference>
<accession>A0A520MGA2</accession>